<sequence length="114" mass="13313">MEEKLNLVERALMSEEEFKKYLGNKADIVEDSLTVENPLTETLNLRDYRAVGKFKSIRRAIRRGLVSPSGTICPKRPFNNRANTSRRKGYHSRVMNEVKKSIYGQLKHRRAEYL</sequence>
<dbReference type="GeneID" id="75691770"/>
<dbReference type="KEGG" id="vg:75691770"/>
<accession>A0AAE7RUZ0</accession>
<evidence type="ECO:0000313" key="2">
    <source>
        <dbReference type="Proteomes" id="UP000827552"/>
    </source>
</evidence>
<keyword evidence="2" id="KW-1185">Reference proteome</keyword>
<proteinExistence type="predicted"/>
<evidence type="ECO:0000313" key="1">
    <source>
        <dbReference type="EMBL" id="QWM89851.1"/>
    </source>
</evidence>
<reference evidence="1 2" key="1">
    <citation type="submission" date="2021-04" db="EMBL/GenBank/DDBJ databases">
        <authorList>
            <person name="Shkoporov A.N."/>
            <person name="Stockdale S.R."/>
            <person name="Guerin E."/>
            <person name="Ross R.P."/>
            <person name="Hill C."/>
        </authorList>
    </citation>
    <scope>NUCLEOTIDE SEQUENCE [LARGE SCALE GENOMIC DNA]</scope>
    <source>
        <strain evidence="2">cr44_1</strain>
    </source>
</reference>
<dbReference type="RefSeq" id="YP_010359423.1">
    <property type="nucleotide sequence ID" value="NC_062773.1"/>
</dbReference>
<protein>
    <submittedName>
        <fullName evidence="1">Uncharacterized protein</fullName>
    </submittedName>
</protein>
<dbReference type="Proteomes" id="UP000827552">
    <property type="component" value="Segment"/>
</dbReference>
<organism evidence="1 2">
    <name type="scientific">uncultured phage cr44_1</name>
    <dbReference type="NCBI Taxonomy" id="2986405"/>
    <lineage>
        <taxon>Viruses</taxon>
        <taxon>Duplodnaviria</taxon>
        <taxon>Heunggongvirae</taxon>
        <taxon>Uroviricota</taxon>
        <taxon>Caudoviricetes</taxon>
        <taxon>Crassvirales</taxon>
        <taxon>Steigviridae</taxon>
        <taxon>Asinivirinae</taxon>
        <taxon>Kahnovirus</taxon>
        <taxon>Kahnovirus copri</taxon>
    </lineage>
</organism>
<dbReference type="EMBL" id="MZ130483">
    <property type="protein sequence ID" value="QWM89851.1"/>
    <property type="molecule type" value="Genomic_DNA"/>
</dbReference>
<gene>
    <name evidence="1" type="primary">gp_20395</name>
</gene>
<name>A0AAE7RUZ0_9CAUD</name>